<dbReference type="Gene3D" id="2.60.40.790">
    <property type="match status" value="1"/>
</dbReference>
<dbReference type="GO" id="GO:0005634">
    <property type="term" value="C:nucleus"/>
    <property type="evidence" value="ECO:0007669"/>
    <property type="project" value="TreeGrafter"/>
</dbReference>
<reference evidence="4 5" key="1">
    <citation type="journal article" date="2021" name="bioRxiv">
        <title>The Gossypium anomalum genome as a resource for cotton improvement and evolutionary analysis of hybrid incompatibility.</title>
        <authorList>
            <person name="Grover C.E."/>
            <person name="Yuan D."/>
            <person name="Arick M.A."/>
            <person name="Miller E.R."/>
            <person name="Hu G."/>
            <person name="Peterson D.G."/>
            <person name="Wendel J.F."/>
            <person name="Udall J.A."/>
        </authorList>
    </citation>
    <scope>NUCLEOTIDE SEQUENCE [LARGE SCALE GENOMIC DNA]</scope>
    <source>
        <strain evidence="4">JFW-Udall</strain>
        <tissue evidence="4">Leaf</tissue>
    </source>
</reference>
<dbReference type="InterPro" id="IPR039321">
    <property type="entry name" value="IDM2/3-like"/>
</dbReference>
<comment type="similarity">
    <text evidence="1 2">Belongs to the small heat shock protein (HSP20) family.</text>
</comment>
<dbReference type="SUPFAM" id="SSF49764">
    <property type="entry name" value="HSP20-like chaperones"/>
    <property type="match status" value="1"/>
</dbReference>
<dbReference type="Pfam" id="PF00011">
    <property type="entry name" value="HSP20"/>
    <property type="match status" value="1"/>
</dbReference>
<dbReference type="EMBL" id="JAHUZN010000011">
    <property type="protein sequence ID" value="KAG8479600.1"/>
    <property type="molecule type" value="Genomic_DNA"/>
</dbReference>
<dbReference type="CDD" id="cd06464">
    <property type="entry name" value="ACD_sHsps-like"/>
    <property type="match status" value="1"/>
</dbReference>
<protein>
    <recommendedName>
        <fullName evidence="3">SHSP domain-containing protein</fullName>
    </recommendedName>
</protein>
<evidence type="ECO:0000256" key="1">
    <source>
        <dbReference type="PROSITE-ProRule" id="PRU00285"/>
    </source>
</evidence>
<evidence type="ECO:0000313" key="4">
    <source>
        <dbReference type="EMBL" id="KAG8479600.1"/>
    </source>
</evidence>
<evidence type="ECO:0000256" key="2">
    <source>
        <dbReference type="RuleBase" id="RU003616"/>
    </source>
</evidence>
<dbReference type="FunFam" id="2.60.40.790:FF:000049">
    <property type="entry name" value="Increased DNA methylation 3"/>
    <property type="match status" value="1"/>
</dbReference>
<dbReference type="InterPro" id="IPR002068">
    <property type="entry name" value="A-crystallin/Hsp20_dom"/>
</dbReference>
<dbReference type="PANTHER" id="PTHR34661">
    <property type="entry name" value="INCREASED DNA METHYLATION 3"/>
    <property type="match status" value="1"/>
</dbReference>
<comment type="caution">
    <text evidence="4">The sequence shown here is derived from an EMBL/GenBank/DDBJ whole genome shotgun (WGS) entry which is preliminary data.</text>
</comment>
<sequence length="236" mass="25491">MNPMMLNDVVDFIYWIKSRIYRKVLLVFIAKLTAYLSSGRSKSENGENNEHTSPQQIVLDVAPLNCVPYVGPTNPDDKSALPEENTDVTETIGPAMIFLPSETTSEDLDSIVACTKHGVALTGAAATGTMGPIIGLVDIGVLEDSYYFRVSLPGVSPDKKDFGCDIESDGKVLIKGITTTGEKLVVKNSQVFHMLTQNLCPSGHFTVSFELPGPVDPEKVTSCLANGLLEAVVKKR</sequence>
<organism evidence="4 5">
    <name type="scientific">Gossypium anomalum</name>
    <dbReference type="NCBI Taxonomy" id="47600"/>
    <lineage>
        <taxon>Eukaryota</taxon>
        <taxon>Viridiplantae</taxon>
        <taxon>Streptophyta</taxon>
        <taxon>Embryophyta</taxon>
        <taxon>Tracheophyta</taxon>
        <taxon>Spermatophyta</taxon>
        <taxon>Magnoliopsida</taxon>
        <taxon>eudicotyledons</taxon>
        <taxon>Gunneridae</taxon>
        <taxon>Pentapetalae</taxon>
        <taxon>rosids</taxon>
        <taxon>malvids</taxon>
        <taxon>Malvales</taxon>
        <taxon>Malvaceae</taxon>
        <taxon>Malvoideae</taxon>
        <taxon>Gossypium</taxon>
    </lineage>
</organism>
<dbReference type="OrthoDB" id="1512991at2759"/>
<evidence type="ECO:0000259" key="3">
    <source>
        <dbReference type="PROSITE" id="PS01031"/>
    </source>
</evidence>
<evidence type="ECO:0000313" key="5">
    <source>
        <dbReference type="Proteomes" id="UP000701853"/>
    </source>
</evidence>
<name>A0A8J6CR99_9ROSI</name>
<keyword evidence="5" id="KW-1185">Reference proteome</keyword>
<dbReference type="PROSITE" id="PS01031">
    <property type="entry name" value="SHSP"/>
    <property type="match status" value="1"/>
</dbReference>
<dbReference type="Proteomes" id="UP000701853">
    <property type="component" value="Chromosome 11"/>
</dbReference>
<proteinExistence type="inferred from homology"/>
<dbReference type="InterPro" id="IPR008978">
    <property type="entry name" value="HSP20-like_chaperone"/>
</dbReference>
<accession>A0A8J6CR99</accession>
<feature type="domain" description="SHSP" evidence="3">
    <location>
        <begin position="124"/>
        <end position="236"/>
    </location>
</feature>
<dbReference type="AlphaFoldDB" id="A0A8J6CR99"/>
<dbReference type="PANTHER" id="PTHR34661:SF8">
    <property type="entry name" value="ALPHA-CRYSTALLIN DOMAIN-CONTAINING PROTEIN 22.3"/>
    <property type="match status" value="1"/>
</dbReference>
<gene>
    <name evidence="4" type="ORF">CXB51_029348</name>
</gene>